<gene>
    <name evidence="2" type="ORF">EV702DRAFT_1193483</name>
</gene>
<comment type="caution">
    <text evidence="2">The sequence shown here is derived from an EMBL/GenBank/DDBJ whole genome shotgun (WGS) entry which is preliminary data.</text>
</comment>
<keyword evidence="3" id="KW-1185">Reference proteome</keyword>
<evidence type="ECO:0000313" key="3">
    <source>
        <dbReference type="Proteomes" id="UP000714275"/>
    </source>
</evidence>
<feature type="compositionally biased region" description="Polar residues" evidence="1">
    <location>
        <begin position="519"/>
        <end position="532"/>
    </location>
</feature>
<proteinExistence type="predicted"/>
<feature type="region of interest" description="Disordered" evidence="1">
    <location>
        <begin position="706"/>
        <end position="754"/>
    </location>
</feature>
<feature type="region of interest" description="Disordered" evidence="1">
    <location>
        <begin position="519"/>
        <end position="542"/>
    </location>
</feature>
<evidence type="ECO:0000256" key="1">
    <source>
        <dbReference type="SAM" id="MobiDB-lite"/>
    </source>
</evidence>
<dbReference type="AlphaFoldDB" id="A0A9P7D7E4"/>
<organism evidence="2 3">
    <name type="scientific">Suillus placidus</name>
    <dbReference type="NCBI Taxonomy" id="48579"/>
    <lineage>
        <taxon>Eukaryota</taxon>
        <taxon>Fungi</taxon>
        <taxon>Dikarya</taxon>
        <taxon>Basidiomycota</taxon>
        <taxon>Agaricomycotina</taxon>
        <taxon>Agaricomycetes</taxon>
        <taxon>Agaricomycetidae</taxon>
        <taxon>Boletales</taxon>
        <taxon>Suillineae</taxon>
        <taxon>Suillaceae</taxon>
        <taxon>Suillus</taxon>
    </lineage>
</organism>
<accession>A0A9P7D7E4</accession>
<feature type="compositionally biased region" description="Basic and acidic residues" evidence="1">
    <location>
        <begin position="711"/>
        <end position="724"/>
    </location>
</feature>
<sequence>MPSATHTQTPAASNMTTMALLPLLKGDYLNGEEPTDWMQQFQLNLPPEEDQPTFGTACLPYSSSKEGTAQGINTLKEDDIGVMIDDEKGQEWGHVCWARQVQCLAQSFNDINCQYLDVVLEGVPDLLRNQLLDLYPDWGAFVTGVNNVSINSLSRARAKAKEEKEMRTQPTQQMYQQPVPQQIFQPQTIATVPQGNMPMQMQPPMQQLTPGNPFSATGVVPRTNLFYRYQPPQTPSPMHTSITERIRIAAQYAGIPQQPDTDVGRSAHAQQVKEWHEKNGANAVPHIGSPYPLKPGTAPLGSRECFACGLVTMPTHQAAGCPHPPLTFQEAKWRELVSSLVGRTLCNAAMPMTPSAPTQPSTPVQFIATTNAYVPQYPVAGAGVSGKWGWTVVDGENPTVHITDNSVDPAISDTPTLPTPAMSPEFASEILSALSPTSSALLDSGLVSAILSSSASEVEDATTSSDIFSDDLPGMVDVELPTIETLTPPDSSTLSILDLRFSDSSYVLPVVEDSSLTTPADTSCSVSANTVPASAGPSDDSDVASISTMNEPLNLYAVEGPQVSRMTGRPFITQITLFGEEGQALCFHAHVDDGAMINAIDTKAFLKASGRLSALQSSQQTLRMANGSIESSQGVWEGDIKWGNTKAHAIFEVFPSGNAWKVLIGKPLLEHLKVVHDYATDVITIPAPSNLYLQLSTLLNLFGTNSGPARTRTEKDDRPDKEATQEQTMLQPDTNAPKPAYLVMTDPTEWRNYQ</sequence>
<evidence type="ECO:0000313" key="2">
    <source>
        <dbReference type="EMBL" id="KAG1781306.1"/>
    </source>
</evidence>
<reference evidence="2" key="1">
    <citation type="journal article" date="2020" name="New Phytol.">
        <title>Comparative genomics reveals dynamic genome evolution in host specialist ectomycorrhizal fungi.</title>
        <authorList>
            <person name="Lofgren L.A."/>
            <person name="Nguyen N.H."/>
            <person name="Vilgalys R."/>
            <person name="Ruytinx J."/>
            <person name="Liao H.L."/>
            <person name="Branco S."/>
            <person name="Kuo A."/>
            <person name="LaButti K."/>
            <person name="Lipzen A."/>
            <person name="Andreopoulos W."/>
            <person name="Pangilinan J."/>
            <person name="Riley R."/>
            <person name="Hundley H."/>
            <person name="Na H."/>
            <person name="Barry K."/>
            <person name="Grigoriev I.V."/>
            <person name="Stajich J.E."/>
            <person name="Kennedy P.G."/>
        </authorList>
    </citation>
    <scope>NUCLEOTIDE SEQUENCE</scope>
    <source>
        <strain evidence="2">DOB743</strain>
    </source>
</reference>
<name>A0A9P7D7E4_9AGAM</name>
<dbReference type="Gene3D" id="2.40.70.10">
    <property type="entry name" value="Acid Proteases"/>
    <property type="match status" value="1"/>
</dbReference>
<dbReference type="InterPro" id="IPR021109">
    <property type="entry name" value="Peptidase_aspartic_dom_sf"/>
</dbReference>
<dbReference type="OrthoDB" id="2687684at2759"/>
<protein>
    <submittedName>
        <fullName evidence="2">Uncharacterized protein</fullName>
    </submittedName>
</protein>
<feature type="compositionally biased region" description="Polar residues" evidence="1">
    <location>
        <begin position="725"/>
        <end position="734"/>
    </location>
</feature>
<dbReference type="Proteomes" id="UP000714275">
    <property type="component" value="Unassembled WGS sequence"/>
</dbReference>
<dbReference type="EMBL" id="JABBWD010000006">
    <property type="protein sequence ID" value="KAG1781306.1"/>
    <property type="molecule type" value="Genomic_DNA"/>
</dbReference>